<dbReference type="EMBL" id="OV725081">
    <property type="protein sequence ID" value="CAH1402883.1"/>
    <property type="molecule type" value="Genomic_DNA"/>
</dbReference>
<evidence type="ECO:0000313" key="1">
    <source>
        <dbReference type="EMBL" id="CAH1402883.1"/>
    </source>
</evidence>
<keyword evidence="2" id="KW-1185">Reference proteome</keyword>
<protein>
    <submittedName>
        <fullName evidence="1">Uncharacterized protein</fullName>
    </submittedName>
</protein>
<gene>
    <name evidence="1" type="ORF">NEZAVI_LOCUS11596</name>
</gene>
<name>A0A9P0HI07_NEZVI</name>
<accession>A0A9P0HI07</accession>
<organism evidence="1 2">
    <name type="scientific">Nezara viridula</name>
    <name type="common">Southern green stink bug</name>
    <name type="synonym">Cimex viridulus</name>
    <dbReference type="NCBI Taxonomy" id="85310"/>
    <lineage>
        <taxon>Eukaryota</taxon>
        <taxon>Metazoa</taxon>
        <taxon>Ecdysozoa</taxon>
        <taxon>Arthropoda</taxon>
        <taxon>Hexapoda</taxon>
        <taxon>Insecta</taxon>
        <taxon>Pterygota</taxon>
        <taxon>Neoptera</taxon>
        <taxon>Paraneoptera</taxon>
        <taxon>Hemiptera</taxon>
        <taxon>Heteroptera</taxon>
        <taxon>Panheteroptera</taxon>
        <taxon>Pentatomomorpha</taxon>
        <taxon>Pentatomoidea</taxon>
        <taxon>Pentatomidae</taxon>
        <taxon>Pentatominae</taxon>
        <taxon>Nezara</taxon>
    </lineage>
</organism>
<reference evidence="1" key="1">
    <citation type="submission" date="2022-01" db="EMBL/GenBank/DDBJ databases">
        <authorList>
            <person name="King R."/>
        </authorList>
    </citation>
    <scope>NUCLEOTIDE SEQUENCE</scope>
</reference>
<sequence length="45" mass="5321">MVHRKPQPHTSRTWVDSMGRSHLNAGLPEWPFAAVRYMQIQIRSF</sequence>
<evidence type="ECO:0000313" key="2">
    <source>
        <dbReference type="Proteomes" id="UP001152798"/>
    </source>
</evidence>
<dbReference type="Proteomes" id="UP001152798">
    <property type="component" value="Chromosome 5"/>
</dbReference>
<proteinExistence type="predicted"/>
<dbReference type="AlphaFoldDB" id="A0A9P0HI07"/>